<name>A0A6H5HYM5_9HYME</name>
<dbReference type="InterPro" id="IPR002347">
    <property type="entry name" value="SDR_fam"/>
</dbReference>
<evidence type="ECO:0000313" key="4">
    <source>
        <dbReference type="Proteomes" id="UP000479190"/>
    </source>
</evidence>
<comment type="similarity">
    <text evidence="2">Belongs to the short-chain dehydrogenases/reductases (SDR) family.</text>
</comment>
<dbReference type="PANTHER" id="PTHR43157:SF73">
    <property type="entry name" value="WW DOMAIN-CONTAINING OXIDOREDUCTASE-LIKE PROTEIN"/>
    <property type="match status" value="1"/>
</dbReference>
<keyword evidence="4" id="KW-1185">Reference proteome</keyword>
<dbReference type="Gene3D" id="3.40.50.720">
    <property type="entry name" value="NAD(P)-binding Rossmann-like Domain"/>
    <property type="match status" value="1"/>
</dbReference>
<keyword evidence="1" id="KW-0560">Oxidoreductase</keyword>
<protein>
    <submittedName>
        <fullName evidence="3">Uncharacterized protein</fullName>
    </submittedName>
</protein>
<dbReference type="PRINTS" id="PR00081">
    <property type="entry name" value="GDHRDH"/>
</dbReference>
<dbReference type="AlphaFoldDB" id="A0A6H5HYM5"/>
<gene>
    <name evidence="3" type="ORF">TBRA_LOCUS2351</name>
</gene>
<evidence type="ECO:0000313" key="3">
    <source>
        <dbReference type="EMBL" id="CAB0030345.1"/>
    </source>
</evidence>
<proteinExistence type="inferred from homology"/>
<evidence type="ECO:0000256" key="2">
    <source>
        <dbReference type="RuleBase" id="RU000363"/>
    </source>
</evidence>
<dbReference type="InterPro" id="IPR036291">
    <property type="entry name" value="NAD(P)-bd_dom_sf"/>
</dbReference>
<organism evidence="3 4">
    <name type="scientific">Trichogramma brassicae</name>
    <dbReference type="NCBI Taxonomy" id="86971"/>
    <lineage>
        <taxon>Eukaryota</taxon>
        <taxon>Metazoa</taxon>
        <taxon>Ecdysozoa</taxon>
        <taxon>Arthropoda</taxon>
        <taxon>Hexapoda</taxon>
        <taxon>Insecta</taxon>
        <taxon>Pterygota</taxon>
        <taxon>Neoptera</taxon>
        <taxon>Endopterygota</taxon>
        <taxon>Hymenoptera</taxon>
        <taxon>Apocrita</taxon>
        <taxon>Proctotrupomorpha</taxon>
        <taxon>Chalcidoidea</taxon>
        <taxon>Trichogrammatidae</taxon>
        <taxon>Trichogramma</taxon>
    </lineage>
</organism>
<dbReference type="Pfam" id="PF00106">
    <property type="entry name" value="adh_short"/>
    <property type="match status" value="1"/>
</dbReference>
<dbReference type="PRINTS" id="PR00080">
    <property type="entry name" value="SDRFAMILY"/>
</dbReference>
<dbReference type="EMBL" id="CADCXV010000458">
    <property type="protein sequence ID" value="CAB0030345.1"/>
    <property type="molecule type" value="Genomic_DNA"/>
</dbReference>
<dbReference type="Proteomes" id="UP000479190">
    <property type="component" value="Unassembled WGS sequence"/>
</dbReference>
<sequence>MWPFSSTCQSKARLIGKTIVITGANSGIGKETARDLYRRGARVILACRNIEKAQAAVEELKKTPPSKPDREQFKGEPGELVICKLNLCSLKSVRECAKKLAASEAKIHVLINNAGVMMCPRERTEDGHELQLQSNHLGHFLLTMLLLPKMRDSAPGCRVINVSSMAHIHGQMNFDDLNGFKLYDPAKAYSQSKLSVLLFTRALERKLRELGLSGVIAYSLNPGLVAEDLRRNLIDAGGLLLFKAGRLLVRCCVPLFKTPEQAAQTILHCAIDEEALNHSGCYYE</sequence>
<evidence type="ECO:0000256" key="1">
    <source>
        <dbReference type="ARBA" id="ARBA00023002"/>
    </source>
</evidence>
<dbReference type="GO" id="GO:0016491">
    <property type="term" value="F:oxidoreductase activity"/>
    <property type="evidence" value="ECO:0007669"/>
    <property type="project" value="UniProtKB-KW"/>
</dbReference>
<dbReference type="OrthoDB" id="191139at2759"/>
<dbReference type="SUPFAM" id="SSF51735">
    <property type="entry name" value="NAD(P)-binding Rossmann-fold domains"/>
    <property type="match status" value="1"/>
</dbReference>
<dbReference type="PANTHER" id="PTHR43157">
    <property type="entry name" value="PHOSPHATIDYLINOSITOL-GLYCAN BIOSYNTHESIS CLASS F PROTEIN-RELATED"/>
    <property type="match status" value="1"/>
</dbReference>
<reference evidence="3 4" key="1">
    <citation type="submission" date="2020-02" db="EMBL/GenBank/DDBJ databases">
        <authorList>
            <person name="Ferguson B K."/>
        </authorList>
    </citation>
    <scope>NUCLEOTIDE SEQUENCE [LARGE SCALE GENOMIC DNA]</scope>
</reference>
<accession>A0A6H5HYM5</accession>